<keyword evidence="1" id="KW-0472">Membrane</keyword>
<evidence type="ECO:0000313" key="2">
    <source>
        <dbReference type="EMBL" id="CAA3010308.1"/>
    </source>
</evidence>
<organism evidence="2 3">
    <name type="scientific">Olea europaea subsp. europaea</name>
    <dbReference type="NCBI Taxonomy" id="158383"/>
    <lineage>
        <taxon>Eukaryota</taxon>
        <taxon>Viridiplantae</taxon>
        <taxon>Streptophyta</taxon>
        <taxon>Embryophyta</taxon>
        <taxon>Tracheophyta</taxon>
        <taxon>Spermatophyta</taxon>
        <taxon>Magnoliopsida</taxon>
        <taxon>eudicotyledons</taxon>
        <taxon>Gunneridae</taxon>
        <taxon>Pentapetalae</taxon>
        <taxon>asterids</taxon>
        <taxon>lamiids</taxon>
        <taxon>Lamiales</taxon>
        <taxon>Oleaceae</taxon>
        <taxon>Oleeae</taxon>
        <taxon>Olea</taxon>
    </lineage>
</organism>
<evidence type="ECO:0000313" key="3">
    <source>
        <dbReference type="Proteomes" id="UP000594638"/>
    </source>
</evidence>
<evidence type="ECO:0000256" key="1">
    <source>
        <dbReference type="SAM" id="Phobius"/>
    </source>
</evidence>
<accession>A0A8S0U005</accession>
<keyword evidence="3" id="KW-1185">Reference proteome</keyword>
<dbReference type="AlphaFoldDB" id="A0A8S0U005"/>
<protein>
    <submittedName>
        <fullName evidence="2">Uncharacterized protein</fullName>
    </submittedName>
</protein>
<dbReference type="Gramene" id="OE9A009351T1">
    <property type="protein sequence ID" value="OE9A009351C1"/>
    <property type="gene ID" value="OE9A009351"/>
</dbReference>
<gene>
    <name evidence="2" type="ORF">OLEA9_A009351</name>
</gene>
<comment type="caution">
    <text evidence="2">The sequence shown here is derived from an EMBL/GenBank/DDBJ whole genome shotgun (WGS) entry which is preliminary data.</text>
</comment>
<keyword evidence="1" id="KW-1133">Transmembrane helix</keyword>
<keyword evidence="1" id="KW-0812">Transmembrane</keyword>
<feature type="transmembrane region" description="Helical" evidence="1">
    <location>
        <begin position="121"/>
        <end position="146"/>
    </location>
</feature>
<reference evidence="2 3" key="1">
    <citation type="submission" date="2019-12" db="EMBL/GenBank/DDBJ databases">
        <authorList>
            <person name="Alioto T."/>
            <person name="Alioto T."/>
            <person name="Gomez Garrido J."/>
        </authorList>
    </citation>
    <scope>NUCLEOTIDE SEQUENCE [LARGE SCALE GENOMIC DNA]</scope>
</reference>
<dbReference type="EMBL" id="CACTIH010007339">
    <property type="protein sequence ID" value="CAA3010308.1"/>
    <property type="molecule type" value="Genomic_DNA"/>
</dbReference>
<dbReference type="Proteomes" id="UP000594638">
    <property type="component" value="Unassembled WGS sequence"/>
</dbReference>
<proteinExistence type="predicted"/>
<sequence length="212" mass="23299">MQSQRTLAVKGARHLQCRSQRRWRAAVTGGDLRRWRVTVTAAVACGRHAAWIAATATACVRLGWVCVYIGARHLQCRSQRRWRAAVTGGDLRRWRVTVTAAVACGRHAAWIAATATACVRLGWVCVYIGVVVCVAAMACVCVGGSCSGVRMRGTIRSDKSQQWLKPRSLLNSPDQVPGYNGISRQSGRLAFVHHQPVHFHLLYLLGYHPAVC</sequence>
<name>A0A8S0U005_OLEEU</name>